<dbReference type="Proteomes" id="UP000837857">
    <property type="component" value="Chromosome 27"/>
</dbReference>
<evidence type="ECO:0000313" key="3">
    <source>
        <dbReference type="Proteomes" id="UP000837857"/>
    </source>
</evidence>
<evidence type="ECO:0000256" key="1">
    <source>
        <dbReference type="SAM" id="Phobius"/>
    </source>
</evidence>
<gene>
    <name evidence="2" type="ORF">IPOD504_LOCUS11184</name>
</gene>
<reference evidence="2" key="1">
    <citation type="submission" date="2022-03" db="EMBL/GenBank/DDBJ databases">
        <authorList>
            <person name="Martin H S."/>
        </authorList>
    </citation>
    <scope>NUCLEOTIDE SEQUENCE</scope>
</reference>
<keyword evidence="3" id="KW-1185">Reference proteome</keyword>
<evidence type="ECO:0000313" key="2">
    <source>
        <dbReference type="EMBL" id="CAH2060789.1"/>
    </source>
</evidence>
<feature type="transmembrane region" description="Helical" evidence="1">
    <location>
        <begin position="65"/>
        <end position="85"/>
    </location>
</feature>
<proteinExistence type="predicted"/>
<dbReference type="EMBL" id="OW152839">
    <property type="protein sequence ID" value="CAH2060789.1"/>
    <property type="molecule type" value="Genomic_DNA"/>
</dbReference>
<keyword evidence="1" id="KW-0472">Membrane</keyword>
<accession>A0ABN8IKL5</accession>
<organism evidence="2 3">
    <name type="scientific">Iphiclides podalirius</name>
    <name type="common">scarce swallowtail</name>
    <dbReference type="NCBI Taxonomy" id="110791"/>
    <lineage>
        <taxon>Eukaryota</taxon>
        <taxon>Metazoa</taxon>
        <taxon>Ecdysozoa</taxon>
        <taxon>Arthropoda</taxon>
        <taxon>Hexapoda</taxon>
        <taxon>Insecta</taxon>
        <taxon>Pterygota</taxon>
        <taxon>Neoptera</taxon>
        <taxon>Endopterygota</taxon>
        <taxon>Lepidoptera</taxon>
        <taxon>Glossata</taxon>
        <taxon>Ditrysia</taxon>
        <taxon>Papilionoidea</taxon>
        <taxon>Papilionidae</taxon>
        <taxon>Papilioninae</taxon>
        <taxon>Iphiclides</taxon>
    </lineage>
</organism>
<sequence length="94" mass="10611">MDYEHPVHERKSVYRTRVDVASVVLIADAFSNRVGPVQHTLEETGSAVLLPQLKTDEDYPYDERYMSLIAAMTPLSMVFGSMFAGHHRRAGTKD</sequence>
<protein>
    <submittedName>
        <fullName evidence="2">Uncharacterized protein</fullName>
    </submittedName>
</protein>
<name>A0ABN8IKL5_9NEOP</name>
<feature type="non-terminal residue" evidence="2">
    <location>
        <position position="94"/>
    </location>
</feature>
<keyword evidence="1" id="KW-0812">Transmembrane</keyword>
<keyword evidence="1" id="KW-1133">Transmembrane helix</keyword>